<dbReference type="Proteomes" id="UP000548632">
    <property type="component" value="Unassembled WGS sequence"/>
</dbReference>
<sequence length="345" mass="37072">MRQLTFPPALAITSLLSSTAVAALDLNDQLTLDGLVEVEASYVQPDTGDSTSDVRVATVELGVTAQVNPWVAATVSLLYEQDETDLEVDIAQITLANPERLPWFATAGQFYLPFGSFETQLVSDPLTLELGEIRATALQVGFKQHGVTASMFAFNGDHAHSDDSDDSDDTQVDRWGGQVGFAAGDESTAISWSVDLGYLSDLGDTGSLQDVIVSDDSTAAWTVAAGAKFGAVQVIGEYLAATDRFDAGTLDYRDHGARPATWNVEAGYHFKLLGRDNVAAIGYQGSREALAVELPKQRWLIGWSAEVFKQTTLALEWSRDTDYERRAGGTGETSDSVVAQLAVSF</sequence>
<dbReference type="AlphaFoldDB" id="A0A839HHS0"/>
<protein>
    <submittedName>
        <fullName evidence="2">LbtU family siderophore porin</fullName>
    </submittedName>
</protein>
<keyword evidence="1" id="KW-0732">Signal</keyword>
<dbReference type="SUPFAM" id="SSF56935">
    <property type="entry name" value="Porins"/>
    <property type="match status" value="1"/>
</dbReference>
<organism evidence="2 3">
    <name type="scientific">Thiospirillum jenense</name>
    <dbReference type="NCBI Taxonomy" id="1653858"/>
    <lineage>
        <taxon>Bacteria</taxon>
        <taxon>Pseudomonadati</taxon>
        <taxon>Pseudomonadota</taxon>
        <taxon>Gammaproteobacteria</taxon>
        <taxon>Chromatiales</taxon>
        <taxon>Chromatiaceae</taxon>
        <taxon>Thiospirillum</taxon>
    </lineage>
</organism>
<accession>A0A839HHS0</accession>
<dbReference type="EMBL" id="JABVCQ010000017">
    <property type="protein sequence ID" value="MBB1126339.1"/>
    <property type="molecule type" value="Genomic_DNA"/>
</dbReference>
<dbReference type="RefSeq" id="WP_182583969.1">
    <property type="nucleotide sequence ID" value="NZ_JABVCQ010000017.1"/>
</dbReference>
<dbReference type="Gene3D" id="2.40.160.10">
    <property type="entry name" value="Porin"/>
    <property type="match status" value="1"/>
</dbReference>
<keyword evidence="3" id="KW-1185">Reference proteome</keyword>
<reference evidence="2 3" key="1">
    <citation type="journal article" date="2020" name="Arch. Microbiol.">
        <title>The genome sequence of the giant phototrophic gammaproteobacterium Thiospirillum jenense gives insight into its physiological properties and phylogenetic relationships.</title>
        <authorList>
            <person name="Imhoff J.F."/>
            <person name="Meyer T.E."/>
            <person name="Kyndt J.A."/>
        </authorList>
    </citation>
    <scope>NUCLEOTIDE SEQUENCE [LARGE SCALE GENOMIC DNA]</scope>
    <source>
        <strain evidence="2 3">DSM 216</strain>
    </source>
</reference>
<comment type="caution">
    <text evidence="2">The sequence shown here is derived from an EMBL/GenBank/DDBJ whole genome shotgun (WGS) entry which is preliminary data.</text>
</comment>
<name>A0A839HHS0_9GAMM</name>
<feature type="chain" id="PRO_5032297498" evidence="1">
    <location>
        <begin position="23"/>
        <end position="345"/>
    </location>
</feature>
<evidence type="ECO:0000313" key="3">
    <source>
        <dbReference type="Proteomes" id="UP000548632"/>
    </source>
</evidence>
<evidence type="ECO:0000256" key="1">
    <source>
        <dbReference type="SAM" id="SignalP"/>
    </source>
</evidence>
<gene>
    <name evidence="2" type="ORF">HUK38_08845</name>
</gene>
<evidence type="ECO:0000313" key="2">
    <source>
        <dbReference type="EMBL" id="MBB1126339.1"/>
    </source>
</evidence>
<proteinExistence type="predicted"/>
<dbReference type="NCBIfam" id="NF033652">
    <property type="entry name" value="LbtU_sider_porin"/>
    <property type="match status" value="1"/>
</dbReference>
<feature type="signal peptide" evidence="1">
    <location>
        <begin position="1"/>
        <end position="22"/>
    </location>
</feature>
<dbReference type="InterPro" id="IPR023614">
    <property type="entry name" value="Porin_dom_sf"/>
</dbReference>